<dbReference type="RefSeq" id="WP_015007045.1">
    <property type="nucleotide sequence ID" value="NZ_FQZJ01000003.1"/>
</dbReference>
<dbReference type="PANTHER" id="PTHR41534:SF2">
    <property type="entry name" value="3-PHENYLPROPIONATE_CINNAMIC ACID DIOXYGENASE SUBUNIT BETA"/>
    <property type="match status" value="1"/>
</dbReference>
<evidence type="ECO:0000256" key="4">
    <source>
        <dbReference type="ARBA" id="ARBA00022964"/>
    </source>
</evidence>
<sequence>MTNETTSNNKVASLELINEVQQFLYREARHHDNEEFREWLTMLTEDIHYWMPYRYQRYRKNEKEPTIYDTAYYNDDMECLVKRIIRTETGTCWSEDPATRSAHVVTNIEVELTDNPDEFRVYSLVTVHRNINEDEEHTMLGHRTDLIRRVDGVLKLAKRKIILDQNIFKNKSLNVYL</sequence>
<keyword evidence="4 6" id="KW-0223">Dioxygenase</keyword>
<dbReference type="Proteomes" id="UP000015462">
    <property type="component" value="Unassembled WGS sequence"/>
</dbReference>
<protein>
    <submittedName>
        <fullName evidence="6">3-phenylpropionate dioxygenase subunit beta</fullName>
    </submittedName>
</protein>
<accession>A0AB33Z1A2</accession>
<dbReference type="GO" id="GO:0019380">
    <property type="term" value="P:3-phenylpropionate catabolic process"/>
    <property type="evidence" value="ECO:0007669"/>
    <property type="project" value="TreeGrafter"/>
</dbReference>
<keyword evidence="7" id="KW-1185">Reference proteome</keyword>
<dbReference type="AlphaFoldDB" id="A0AB33Z1A2"/>
<dbReference type="EMBL" id="ASHL01000004">
    <property type="protein sequence ID" value="EPD13052.1"/>
    <property type="molecule type" value="Genomic_DNA"/>
</dbReference>
<evidence type="ECO:0000313" key="7">
    <source>
        <dbReference type="Proteomes" id="UP000015462"/>
    </source>
</evidence>
<dbReference type="Pfam" id="PF00866">
    <property type="entry name" value="Ring_hydroxyl_B"/>
    <property type="match status" value="1"/>
</dbReference>
<comment type="pathway">
    <text evidence="1">Aromatic compound metabolism.</text>
</comment>
<dbReference type="GO" id="GO:0051213">
    <property type="term" value="F:dioxygenase activity"/>
    <property type="evidence" value="ECO:0007669"/>
    <property type="project" value="UniProtKB-KW"/>
</dbReference>
<evidence type="ECO:0000256" key="3">
    <source>
        <dbReference type="ARBA" id="ARBA00022797"/>
    </source>
</evidence>
<dbReference type="PANTHER" id="PTHR41534">
    <property type="entry name" value="BLR3401 PROTEIN"/>
    <property type="match status" value="1"/>
</dbReference>
<dbReference type="CDD" id="cd00667">
    <property type="entry name" value="ring_hydroxylating_dioxygenases_beta"/>
    <property type="match status" value="1"/>
</dbReference>
<dbReference type="SUPFAM" id="SSF54427">
    <property type="entry name" value="NTF2-like"/>
    <property type="match status" value="1"/>
</dbReference>
<dbReference type="InterPro" id="IPR000391">
    <property type="entry name" value="Rng_hydr_dOase-bsu"/>
</dbReference>
<dbReference type="NCBIfam" id="NF007479">
    <property type="entry name" value="PRK10069.1"/>
    <property type="match status" value="1"/>
</dbReference>
<dbReference type="Gene3D" id="3.10.450.50">
    <property type="match status" value="1"/>
</dbReference>
<evidence type="ECO:0000256" key="1">
    <source>
        <dbReference type="ARBA" id="ARBA00005211"/>
    </source>
</evidence>
<keyword evidence="5" id="KW-0560">Oxidoreductase</keyword>
<evidence type="ECO:0000256" key="2">
    <source>
        <dbReference type="ARBA" id="ARBA00009570"/>
    </source>
</evidence>
<name>A0AB33Z1A2_9GAMM</name>
<reference evidence="6 7" key="1">
    <citation type="journal article" date="2013" name="Genome Announc.">
        <title>Genome Sequence of the Pyrene- and Fluoranthene-Degrading Bacterium Cycloclasticus sp. Strain PY97M.</title>
        <authorList>
            <person name="Cui Z."/>
            <person name="Xu G."/>
            <person name="Li Q."/>
            <person name="Gao W."/>
            <person name="Zheng L."/>
        </authorList>
    </citation>
    <scope>NUCLEOTIDE SEQUENCE [LARGE SCALE GENOMIC DNA]</scope>
    <source>
        <strain evidence="6 7">PY97M</strain>
    </source>
</reference>
<evidence type="ECO:0000313" key="6">
    <source>
        <dbReference type="EMBL" id="EPD13052.1"/>
    </source>
</evidence>
<dbReference type="InterPro" id="IPR032710">
    <property type="entry name" value="NTF2-like_dom_sf"/>
</dbReference>
<keyword evidence="3" id="KW-0058">Aromatic hydrocarbons catabolism</keyword>
<proteinExistence type="inferred from homology"/>
<organism evidence="6 7">
    <name type="scientific">Cycloclasticus pugetii</name>
    <dbReference type="NCBI Taxonomy" id="34068"/>
    <lineage>
        <taxon>Bacteria</taxon>
        <taxon>Pseudomonadati</taxon>
        <taxon>Pseudomonadota</taxon>
        <taxon>Gammaproteobacteria</taxon>
        <taxon>Thiotrichales</taxon>
        <taxon>Piscirickettsiaceae</taxon>
        <taxon>Cycloclasticus</taxon>
    </lineage>
</organism>
<gene>
    <name evidence="6" type="ORF">L196_05405</name>
</gene>
<evidence type="ECO:0000256" key="5">
    <source>
        <dbReference type="ARBA" id="ARBA00023002"/>
    </source>
</evidence>
<comment type="caution">
    <text evidence="6">The sequence shown here is derived from an EMBL/GenBank/DDBJ whole genome shotgun (WGS) entry which is preliminary data.</text>
</comment>
<comment type="similarity">
    <text evidence="2">Belongs to the bacterial ring-hydroxylating dioxygenase beta subunit family.</text>
</comment>